<evidence type="ECO:0000256" key="3">
    <source>
        <dbReference type="ARBA" id="ARBA00022449"/>
    </source>
</evidence>
<dbReference type="Pfam" id="PF01554">
    <property type="entry name" value="MatE"/>
    <property type="match status" value="2"/>
</dbReference>
<feature type="transmembrane region" description="Helical" evidence="10">
    <location>
        <begin position="213"/>
        <end position="232"/>
    </location>
</feature>
<dbReference type="PANTHER" id="PTHR43298:SF2">
    <property type="entry name" value="FMN_FAD EXPORTER YEEO-RELATED"/>
    <property type="match status" value="1"/>
</dbReference>
<feature type="transmembrane region" description="Helical" evidence="10">
    <location>
        <begin position="35"/>
        <end position="58"/>
    </location>
</feature>
<evidence type="ECO:0000256" key="8">
    <source>
        <dbReference type="ARBA" id="ARBA00023136"/>
    </source>
</evidence>
<dbReference type="GO" id="GO:0042910">
    <property type="term" value="F:xenobiotic transmembrane transporter activity"/>
    <property type="evidence" value="ECO:0007669"/>
    <property type="project" value="InterPro"/>
</dbReference>
<keyword evidence="5 10" id="KW-0812">Transmembrane</keyword>
<evidence type="ECO:0000256" key="2">
    <source>
        <dbReference type="ARBA" id="ARBA00022448"/>
    </source>
</evidence>
<dbReference type="InterPro" id="IPR048279">
    <property type="entry name" value="MdtK-like"/>
</dbReference>
<comment type="subcellular location">
    <subcellularLocation>
        <location evidence="1">Cell membrane</location>
        <topology evidence="1">Multi-pass membrane protein</topology>
    </subcellularLocation>
</comment>
<feature type="transmembrane region" description="Helical" evidence="10">
    <location>
        <begin position="440"/>
        <end position="458"/>
    </location>
</feature>
<name>A0A381Z5J4_9ZZZZ</name>
<protein>
    <recommendedName>
        <fullName evidence="9">Multidrug-efflux transporter</fullName>
    </recommendedName>
</protein>
<feature type="transmembrane region" description="Helical" evidence="10">
    <location>
        <begin position="338"/>
        <end position="364"/>
    </location>
</feature>
<feature type="transmembrane region" description="Helical" evidence="10">
    <location>
        <begin position="296"/>
        <end position="317"/>
    </location>
</feature>
<keyword evidence="4" id="KW-1003">Cell membrane</keyword>
<feature type="transmembrane region" description="Helical" evidence="10">
    <location>
        <begin position="150"/>
        <end position="167"/>
    </location>
</feature>
<dbReference type="GO" id="GO:0015297">
    <property type="term" value="F:antiporter activity"/>
    <property type="evidence" value="ECO:0007669"/>
    <property type="project" value="UniProtKB-KW"/>
</dbReference>
<sequence length="472" mass="51345">MIKYKASMQQPNLVEKKKNFLSLKIKKELKSYAKLAVPMFFTQLATQLIGVASVIMAGNYSSEVLSGILLANSIWFPVFIGLGGILFFVTPMVAQLNGAQKISEIGPLIRQALWLTLPILTLVVFALNSTGTILRLVGVEEKVIVFSKEYLNFFVYAVPAVLFMQPFRSLTEGITRPLPLSVINTIMLFIHILASYCFIFGNFGFTEMGAKGAGLAAVVSVWTALVILVIYIKTNKVYEPTKVFTSFEWPSLKIFAEIVKGGLPVGVSNFVEVSMFAGASLILGRLGSDVIAAHGIALNIGGIFFMVPLSIGLAAAVRVGNQIGAKKILKAKYSAFSAIRFGSVAALFNTFILLTFSDIIVGFYTQDIEVIKIAVILLMFAAFFQIPDSLAMSAVGSLRGYKDTLIPMYIMIISYWLIGLPLGYSLAVTDFWAASIGAPGMWSGMTLGLCIAATLTIWRLSVISEKFIGDKD</sequence>
<feature type="transmembrane region" description="Helical" evidence="10">
    <location>
        <begin position="370"/>
        <end position="387"/>
    </location>
</feature>
<dbReference type="GO" id="GO:0006811">
    <property type="term" value="P:monoatomic ion transport"/>
    <property type="evidence" value="ECO:0007669"/>
    <property type="project" value="UniProtKB-KW"/>
</dbReference>
<feature type="transmembrane region" description="Helical" evidence="10">
    <location>
        <begin position="263"/>
        <end position="284"/>
    </location>
</feature>
<dbReference type="GO" id="GO:0005886">
    <property type="term" value="C:plasma membrane"/>
    <property type="evidence" value="ECO:0007669"/>
    <property type="project" value="UniProtKB-SubCell"/>
</dbReference>
<dbReference type="PIRSF" id="PIRSF006603">
    <property type="entry name" value="DinF"/>
    <property type="match status" value="1"/>
</dbReference>
<dbReference type="PANTHER" id="PTHR43298">
    <property type="entry name" value="MULTIDRUG RESISTANCE PROTEIN NORM-RELATED"/>
    <property type="match status" value="1"/>
</dbReference>
<organism evidence="11">
    <name type="scientific">marine metagenome</name>
    <dbReference type="NCBI Taxonomy" id="408172"/>
    <lineage>
        <taxon>unclassified sequences</taxon>
        <taxon>metagenomes</taxon>
        <taxon>ecological metagenomes</taxon>
    </lineage>
</organism>
<keyword evidence="7" id="KW-0406">Ion transport</keyword>
<feature type="transmembrane region" description="Helical" evidence="10">
    <location>
        <begin position="179"/>
        <end position="201"/>
    </location>
</feature>
<dbReference type="AlphaFoldDB" id="A0A381Z5J4"/>
<evidence type="ECO:0000256" key="7">
    <source>
        <dbReference type="ARBA" id="ARBA00023065"/>
    </source>
</evidence>
<keyword evidence="8 10" id="KW-0472">Membrane</keyword>
<evidence type="ECO:0000256" key="5">
    <source>
        <dbReference type="ARBA" id="ARBA00022692"/>
    </source>
</evidence>
<proteinExistence type="predicted"/>
<dbReference type="InterPro" id="IPR050222">
    <property type="entry name" value="MATE_MdtK"/>
</dbReference>
<evidence type="ECO:0000256" key="10">
    <source>
        <dbReference type="SAM" id="Phobius"/>
    </source>
</evidence>
<dbReference type="NCBIfam" id="TIGR00797">
    <property type="entry name" value="matE"/>
    <property type="match status" value="1"/>
</dbReference>
<dbReference type="EMBL" id="UINC01020042">
    <property type="protein sequence ID" value="SVA84556.1"/>
    <property type="molecule type" value="Genomic_DNA"/>
</dbReference>
<evidence type="ECO:0000256" key="6">
    <source>
        <dbReference type="ARBA" id="ARBA00022989"/>
    </source>
</evidence>
<keyword evidence="2" id="KW-0813">Transport</keyword>
<evidence type="ECO:0000313" key="11">
    <source>
        <dbReference type="EMBL" id="SVA84556.1"/>
    </source>
</evidence>
<dbReference type="CDD" id="cd13131">
    <property type="entry name" value="MATE_NorM_like"/>
    <property type="match status" value="1"/>
</dbReference>
<accession>A0A381Z5J4</accession>
<feature type="transmembrane region" description="Helical" evidence="10">
    <location>
        <begin position="64"/>
        <end position="91"/>
    </location>
</feature>
<reference evidence="11" key="1">
    <citation type="submission" date="2018-05" db="EMBL/GenBank/DDBJ databases">
        <authorList>
            <person name="Lanie J.A."/>
            <person name="Ng W.-L."/>
            <person name="Kazmierczak K.M."/>
            <person name="Andrzejewski T.M."/>
            <person name="Davidsen T.M."/>
            <person name="Wayne K.J."/>
            <person name="Tettelin H."/>
            <person name="Glass J.I."/>
            <person name="Rusch D."/>
            <person name="Podicherti R."/>
            <person name="Tsui H.-C.T."/>
            <person name="Winkler M.E."/>
        </authorList>
    </citation>
    <scope>NUCLEOTIDE SEQUENCE</scope>
</reference>
<gene>
    <name evidence="11" type="ORF">METZ01_LOCUS137410</name>
</gene>
<dbReference type="InterPro" id="IPR002528">
    <property type="entry name" value="MATE_fam"/>
</dbReference>
<evidence type="ECO:0000256" key="1">
    <source>
        <dbReference type="ARBA" id="ARBA00004651"/>
    </source>
</evidence>
<feature type="transmembrane region" description="Helical" evidence="10">
    <location>
        <begin position="408"/>
        <end position="428"/>
    </location>
</feature>
<evidence type="ECO:0000256" key="9">
    <source>
        <dbReference type="ARBA" id="ARBA00031636"/>
    </source>
</evidence>
<evidence type="ECO:0000256" key="4">
    <source>
        <dbReference type="ARBA" id="ARBA00022475"/>
    </source>
</evidence>
<keyword evidence="3" id="KW-0050">Antiport</keyword>
<feature type="transmembrane region" description="Helical" evidence="10">
    <location>
        <begin position="112"/>
        <end position="138"/>
    </location>
</feature>
<keyword evidence="6 10" id="KW-1133">Transmembrane helix</keyword>